<dbReference type="Gene3D" id="3.40.50.150">
    <property type="entry name" value="Vaccinia Virus protein VP39"/>
    <property type="match status" value="1"/>
</dbReference>
<dbReference type="InterPro" id="IPR004556">
    <property type="entry name" value="HemK-like"/>
</dbReference>
<name>S9R202_9RHOB</name>
<dbReference type="CDD" id="cd02440">
    <property type="entry name" value="AdoMet_MTases"/>
    <property type="match status" value="1"/>
</dbReference>
<dbReference type="HOGENOM" id="CLU_018398_3_0_5"/>
<dbReference type="Pfam" id="PF05175">
    <property type="entry name" value="MTS"/>
    <property type="match status" value="1"/>
</dbReference>
<evidence type="ECO:0000256" key="1">
    <source>
        <dbReference type="ARBA" id="ARBA00012771"/>
    </source>
</evidence>
<dbReference type="GO" id="GO:0003676">
    <property type="term" value="F:nucleic acid binding"/>
    <property type="evidence" value="ECO:0007669"/>
    <property type="project" value="InterPro"/>
</dbReference>
<dbReference type="PANTHER" id="PTHR18895">
    <property type="entry name" value="HEMK METHYLTRANSFERASE"/>
    <property type="match status" value="1"/>
</dbReference>
<keyword evidence="4" id="KW-0949">S-adenosyl-L-methionine</keyword>
<evidence type="ECO:0000256" key="3">
    <source>
        <dbReference type="ARBA" id="ARBA00022679"/>
    </source>
</evidence>
<dbReference type="EC" id="2.1.1.297" evidence="1"/>
<dbReference type="InterPro" id="IPR002052">
    <property type="entry name" value="DNA_methylase_N6_adenine_CS"/>
</dbReference>
<evidence type="ECO:0000256" key="5">
    <source>
        <dbReference type="ARBA" id="ARBA00048391"/>
    </source>
</evidence>
<dbReference type="InterPro" id="IPR029063">
    <property type="entry name" value="SAM-dependent_MTases_sf"/>
</dbReference>
<comment type="caution">
    <text evidence="7">The sequence shown here is derived from an EMBL/GenBank/DDBJ whole genome shotgun (WGS) entry which is preliminary data.</text>
</comment>
<accession>S9R202</accession>
<evidence type="ECO:0000313" key="8">
    <source>
        <dbReference type="Proteomes" id="UP000015346"/>
    </source>
</evidence>
<dbReference type="AlphaFoldDB" id="S9R202"/>
<comment type="catalytic activity">
    <reaction evidence="5">
        <text>L-glutaminyl-[peptide chain release factor] + S-adenosyl-L-methionine = N(5)-methyl-L-glutaminyl-[peptide chain release factor] + S-adenosyl-L-homocysteine + H(+)</text>
        <dbReference type="Rhea" id="RHEA:42896"/>
        <dbReference type="Rhea" id="RHEA-COMP:10271"/>
        <dbReference type="Rhea" id="RHEA-COMP:10272"/>
        <dbReference type="ChEBI" id="CHEBI:15378"/>
        <dbReference type="ChEBI" id="CHEBI:30011"/>
        <dbReference type="ChEBI" id="CHEBI:57856"/>
        <dbReference type="ChEBI" id="CHEBI:59789"/>
        <dbReference type="ChEBI" id="CHEBI:61891"/>
        <dbReference type="EC" id="2.1.1.297"/>
    </reaction>
</comment>
<dbReference type="EMBL" id="AOLV01000012">
    <property type="protein sequence ID" value="EPX85927.1"/>
    <property type="molecule type" value="Genomic_DNA"/>
</dbReference>
<sequence length="219" mass="22505">MPCWPDVSGASPCPRSWARGCSGAAPSASRATRSTPGPETETLVACALEEPFARLLDLGTGTGCLLVTLLAECPEATGIGIDLSPAALAVAGQNAARHGVAERADLLLSDWYEAVSGEFDLILSNPPYIPAAELDRLEPEVRDWEPHLALTDGGDGLAAYRAVLGGARPHLRSGGRVAVEVGAGQAPAVLAIGQAAGLTPLGTRPDLHGRARVCVFRAA</sequence>
<protein>
    <recommendedName>
        <fullName evidence="1">peptide chain release factor N(5)-glutamine methyltransferase</fullName>
        <ecNumber evidence="1">2.1.1.297</ecNumber>
    </recommendedName>
</protein>
<keyword evidence="3" id="KW-0808">Transferase</keyword>
<dbReference type="STRING" id="1123069.ruthe_01648"/>
<keyword evidence="8" id="KW-1185">Reference proteome</keyword>
<dbReference type="InterPro" id="IPR007848">
    <property type="entry name" value="Small_mtfrase_dom"/>
</dbReference>
<evidence type="ECO:0000256" key="2">
    <source>
        <dbReference type="ARBA" id="ARBA00022603"/>
    </source>
</evidence>
<dbReference type="PATRIC" id="fig|1123069.3.peg.1618"/>
<gene>
    <name evidence="7" type="ORF">ruthe_01648</name>
</gene>
<dbReference type="SUPFAM" id="SSF53335">
    <property type="entry name" value="S-adenosyl-L-methionine-dependent methyltransferases"/>
    <property type="match status" value="1"/>
</dbReference>
<dbReference type="GO" id="GO:0032259">
    <property type="term" value="P:methylation"/>
    <property type="evidence" value="ECO:0007669"/>
    <property type="project" value="UniProtKB-KW"/>
</dbReference>
<reference evidence="7 8" key="1">
    <citation type="journal article" date="2013" name="Stand. Genomic Sci.">
        <title>Genome sequence of the reddish-pigmented Rubellimicrobium thermophilum type strain (DSM 16684(T)), a member of the Roseobacter clade.</title>
        <authorList>
            <person name="Fiebig A."/>
            <person name="Riedel T."/>
            <person name="Gronow S."/>
            <person name="Petersen J."/>
            <person name="Klenk H.P."/>
            <person name="Goker M."/>
        </authorList>
    </citation>
    <scope>NUCLEOTIDE SEQUENCE [LARGE SCALE GENOMIC DNA]</scope>
    <source>
        <strain evidence="7 8">DSM 16684</strain>
    </source>
</reference>
<dbReference type="NCBIfam" id="TIGR00536">
    <property type="entry name" value="hemK_fam"/>
    <property type="match status" value="1"/>
</dbReference>
<dbReference type="Proteomes" id="UP000015346">
    <property type="component" value="Unassembled WGS sequence"/>
</dbReference>
<dbReference type="PANTHER" id="PTHR18895:SF74">
    <property type="entry name" value="MTRF1L RELEASE FACTOR GLUTAMINE METHYLTRANSFERASE"/>
    <property type="match status" value="1"/>
</dbReference>
<evidence type="ECO:0000256" key="4">
    <source>
        <dbReference type="ARBA" id="ARBA00022691"/>
    </source>
</evidence>
<evidence type="ECO:0000259" key="6">
    <source>
        <dbReference type="Pfam" id="PF05175"/>
    </source>
</evidence>
<dbReference type="PROSITE" id="PS00092">
    <property type="entry name" value="N6_MTASE"/>
    <property type="match status" value="1"/>
</dbReference>
<dbReference type="GO" id="GO:0102559">
    <property type="term" value="F:peptide chain release factor N(5)-glutamine methyltransferase activity"/>
    <property type="evidence" value="ECO:0007669"/>
    <property type="project" value="UniProtKB-EC"/>
</dbReference>
<keyword evidence="2 7" id="KW-0489">Methyltransferase</keyword>
<organism evidence="7 8">
    <name type="scientific">Rubellimicrobium thermophilum DSM 16684</name>
    <dbReference type="NCBI Taxonomy" id="1123069"/>
    <lineage>
        <taxon>Bacteria</taxon>
        <taxon>Pseudomonadati</taxon>
        <taxon>Pseudomonadota</taxon>
        <taxon>Alphaproteobacteria</taxon>
        <taxon>Rhodobacterales</taxon>
        <taxon>Roseobacteraceae</taxon>
        <taxon>Rubellimicrobium</taxon>
    </lineage>
</organism>
<feature type="domain" description="Methyltransferase small" evidence="6">
    <location>
        <begin position="41"/>
        <end position="128"/>
    </location>
</feature>
<proteinExistence type="predicted"/>
<evidence type="ECO:0000313" key="7">
    <source>
        <dbReference type="EMBL" id="EPX85927.1"/>
    </source>
</evidence>
<dbReference type="InterPro" id="IPR050320">
    <property type="entry name" value="N5-glutamine_MTase"/>
</dbReference>